<dbReference type="Pfam" id="PF13185">
    <property type="entry name" value="GAF_2"/>
    <property type="match status" value="1"/>
</dbReference>
<dbReference type="SMART" id="SM00052">
    <property type="entry name" value="EAL"/>
    <property type="match status" value="1"/>
</dbReference>
<dbReference type="SUPFAM" id="SSF141868">
    <property type="entry name" value="EAL domain-like"/>
    <property type="match status" value="1"/>
</dbReference>
<dbReference type="InterPro" id="IPR029016">
    <property type="entry name" value="GAF-like_dom_sf"/>
</dbReference>
<geneLocation type="plasmid" evidence="3 4">
    <name>p_unnamed1</name>
</geneLocation>
<dbReference type="InterPro" id="IPR001633">
    <property type="entry name" value="EAL_dom"/>
</dbReference>
<dbReference type="CDD" id="cd01949">
    <property type="entry name" value="GGDEF"/>
    <property type="match status" value="1"/>
</dbReference>
<dbReference type="PANTHER" id="PTHR33121:SF70">
    <property type="entry name" value="SIGNALING PROTEIN YKOW"/>
    <property type="match status" value="1"/>
</dbReference>
<keyword evidence="4" id="KW-1185">Reference proteome</keyword>
<evidence type="ECO:0000259" key="1">
    <source>
        <dbReference type="PROSITE" id="PS50883"/>
    </source>
</evidence>
<dbReference type="PANTHER" id="PTHR33121">
    <property type="entry name" value="CYCLIC DI-GMP PHOSPHODIESTERASE PDEF"/>
    <property type="match status" value="1"/>
</dbReference>
<name>A0ABY6C7U8_9HYPH</name>
<dbReference type="EMBL" id="CP104964">
    <property type="protein sequence ID" value="UXN68207.1"/>
    <property type="molecule type" value="Genomic_DNA"/>
</dbReference>
<dbReference type="Gene3D" id="3.30.450.40">
    <property type="match status" value="1"/>
</dbReference>
<dbReference type="Gene3D" id="3.30.70.270">
    <property type="match status" value="1"/>
</dbReference>
<dbReference type="SUPFAM" id="SSF55781">
    <property type="entry name" value="GAF domain-like"/>
    <property type="match status" value="1"/>
</dbReference>
<evidence type="ECO:0000259" key="2">
    <source>
        <dbReference type="PROSITE" id="PS50887"/>
    </source>
</evidence>
<dbReference type="Gene3D" id="3.20.20.450">
    <property type="entry name" value="EAL domain"/>
    <property type="match status" value="1"/>
</dbReference>
<feature type="domain" description="GGDEF" evidence="2">
    <location>
        <begin position="129"/>
        <end position="256"/>
    </location>
</feature>
<evidence type="ECO:0000313" key="4">
    <source>
        <dbReference type="Proteomes" id="UP001061862"/>
    </source>
</evidence>
<dbReference type="PROSITE" id="PS50883">
    <property type="entry name" value="EAL"/>
    <property type="match status" value="1"/>
</dbReference>
<dbReference type="InterPro" id="IPR050706">
    <property type="entry name" value="Cyclic-di-GMP_PDE-like"/>
</dbReference>
<dbReference type="Proteomes" id="UP001061862">
    <property type="component" value="Plasmid p_unnamed1"/>
</dbReference>
<keyword evidence="3" id="KW-0614">Plasmid</keyword>
<organism evidence="3 4">
    <name type="scientific">Devosia neptuniae</name>
    <dbReference type="NCBI Taxonomy" id="191302"/>
    <lineage>
        <taxon>Bacteria</taxon>
        <taxon>Pseudomonadati</taxon>
        <taxon>Pseudomonadota</taxon>
        <taxon>Alphaproteobacteria</taxon>
        <taxon>Hyphomicrobiales</taxon>
        <taxon>Devosiaceae</taxon>
        <taxon>Devosia</taxon>
    </lineage>
</organism>
<accession>A0ABY6C7U8</accession>
<dbReference type="InterPro" id="IPR043128">
    <property type="entry name" value="Rev_trsase/Diguanyl_cyclase"/>
</dbReference>
<proteinExistence type="predicted"/>
<dbReference type="NCBIfam" id="TIGR00254">
    <property type="entry name" value="GGDEF"/>
    <property type="match status" value="1"/>
</dbReference>
<dbReference type="InterPro" id="IPR029787">
    <property type="entry name" value="Nucleotide_cyclase"/>
</dbReference>
<dbReference type="InterPro" id="IPR003018">
    <property type="entry name" value="GAF"/>
</dbReference>
<dbReference type="SUPFAM" id="SSF55073">
    <property type="entry name" value="Nucleotide cyclase"/>
    <property type="match status" value="1"/>
</dbReference>
<reference evidence="3 4" key="1">
    <citation type="submission" date="2022-09" db="EMBL/GenBank/DDBJ databases">
        <title>Interaction between co-microsymbionts with complementary sets of symbiotic genes in legume-rhizobium systems.</title>
        <authorList>
            <person name="Safronova V."/>
            <person name="Sazanova A."/>
            <person name="Afonin A."/>
            <person name="Chirak E."/>
        </authorList>
    </citation>
    <scope>NUCLEOTIDE SEQUENCE [LARGE SCALE GENOMIC DNA]</scope>
    <source>
        <strain evidence="3 4">A18/4-1</strain>
        <plasmid evidence="3 4">p_unnamed1</plasmid>
    </source>
</reference>
<sequence length="542" mass="58801">MGPDVGSCGTAAYRGASVTVTDIETDPLWAAFRASAVPLGIKACWSSPIFNSEGRVIGTFAFYYRVHRGPNEFEEAIVATCAHLCTIAIERHERVLERERMAYSDALTGLPNRAKFELSLLEEASRQEGPRGLLLFDIDNLKAFNDTFGHRAGDALIQIVASRIAATAMPHRSFRLSGDEFAVLVEHNDVAALAKKIMAAVSEAALCDGHSVMPSVTIGGAVLGIDRDCELMRHEADFALYHAKENGRGRFVLHTPALKTAISHRFEAIHNVGVALDEGRIETFYQPIVRLDTSEIVGLEALCRMRTHSGSVVPAGDFHDATTDVRLGSRITQTMMSNVARDLRHWLDLGIPVQHVGINVSSSDFHRGDLGDRLTTTFGGLNVPLNHIILEVTESVYLGQRYTAIADEIRALRSKGLLVALDDFGTGFASLTHLLSVPIDIIKIDKSFVDGIAEGGGGAAIIKGVLGIAGDLGIRVVAEGVETPDQVRHLRALGCTLGQGYNFSKAAGRDATTELLLRFVQQPTASTDKMVQLETYRQRVVH</sequence>
<dbReference type="CDD" id="cd01948">
    <property type="entry name" value="EAL"/>
    <property type="match status" value="1"/>
</dbReference>
<evidence type="ECO:0000313" key="3">
    <source>
        <dbReference type="EMBL" id="UXN68207.1"/>
    </source>
</evidence>
<dbReference type="Pfam" id="PF00990">
    <property type="entry name" value="GGDEF"/>
    <property type="match status" value="1"/>
</dbReference>
<gene>
    <name evidence="3" type="ORF">N8A98_02120</name>
</gene>
<dbReference type="PROSITE" id="PS50887">
    <property type="entry name" value="GGDEF"/>
    <property type="match status" value="1"/>
</dbReference>
<dbReference type="SMART" id="SM00267">
    <property type="entry name" value="GGDEF"/>
    <property type="match status" value="1"/>
</dbReference>
<dbReference type="InterPro" id="IPR000160">
    <property type="entry name" value="GGDEF_dom"/>
</dbReference>
<dbReference type="Pfam" id="PF00563">
    <property type="entry name" value="EAL"/>
    <property type="match status" value="1"/>
</dbReference>
<dbReference type="InterPro" id="IPR035919">
    <property type="entry name" value="EAL_sf"/>
</dbReference>
<feature type="domain" description="EAL" evidence="1">
    <location>
        <begin position="265"/>
        <end position="520"/>
    </location>
</feature>
<protein>
    <submittedName>
        <fullName evidence="3">EAL domain-containing protein</fullName>
    </submittedName>
</protein>